<comment type="caution">
    <text evidence="2">The sequence shown here is derived from an EMBL/GenBank/DDBJ whole genome shotgun (WGS) entry which is preliminary data.</text>
</comment>
<name>A0AAD8ABX2_DIPPU</name>
<keyword evidence="1" id="KW-0472">Membrane</keyword>
<evidence type="ECO:0000313" key="3">
    <source>
        <dbReference type="Proteomes" id="UP001233999"/>
    </source>
</evidence>
<dbReference type="Proteomes" id="UP001233999">
    <property type="component" value="Unassembled WGS sequence"/>
</dbReference>
<keyword evidence="3" id="KW-1185">Reference proteome</keyword>
<feature type="transmembrane region" description="Helical" evidence="1">
    <location>
        <begin position="21"/>
        <end position="40"/>
    </location>
</feature>
<feature type="non-terminal residue" evidence="2">
    <location>
        <position position="56"/>
    </location>
</feature>
<evidence type="ECO:0000256" key="1">
    <source>
        <dbReference type="SAM" id="Phobius"/>
    </source>
</evidence>
<accession>A0AAD8ABX2</accession>
<evidence type="ECO:0000313" key="2">
    <source>
        <dbReference type="EMBL" id="KAJ9595487.1"/>
    </source>
</evidence>
<protein>
    <submittedName>
        <fullName evidence="2">Uncharacterized protein</fullName>
    </submittedName>
</protein>
<organism evidence="2 3">
    <name type="scientific">Diploptera punctata</name>
    <name type="common">Pacific beetle cockroach</name>
    <dbReference type="NCBI Taxonomy" id="6984"/>
    <lineage>
        <taxon>Eukaryota</taxon>
        <taxon>Metazoa</taxon>
        <taxon>Ecdysozoa</taxon>
        <taxon>Arthropoda</taxon>
        <taxon>Hexapoda</taxon>
        <taxon>Insecta</taxon>
        <taxon>Pterygota</taxon>
        <taxon>Neoptera</taxon>
        <taxon>Polyneoptera</taxon>
        <taxon>Dictyoptera</taxon>
        <taxon>Blattodea</taxon>
        <taxon>Blaberoidea</taxon>
        <taxon>Blaberidae</taxon>
        <taxon>Diplopterinae</taxon>
        <taxon>Diploptera</taxon>
    </lineage>
</organism>
<dbReference type="AlphaFoldDB" id="A0AAD8ABX2"/>
<keyword evidence="1" id="KW-0812">Transmembrane</keyword>
<gene>
    <name evidence="2" type="ORF">L9F63_013309</name>
</gene>
<dbReference type="EMBL" id="JASPKZ010002333">
    <property type="protein sequence ID" value="KAJ9595487.1"/>
    <property type="molecule type" value="Genomic_DNA"/>
</dbReference>
<sequence length="56" mass="6028">NVLTQSCSISIVFIVYSAKCFAGNFILTIIYLTLMAVLLITNVPTVSTVVVTCTVE</sequence>
<reference evidence="2" key="2">
    <citation type="submission" date="2023-05" db="EMBL/GenBank/DDBJ databases">
        <authorList>
            <person name="Fouks B."/>
        </authorList>
    </citation>
    <scope>NUCLEOTIDE SEQUENCE</scope>
    <source>
        <strain evidence="2">Stay&amp;Tobe</strain>
        <tissue evidence="2">Testes</tissue>
    </source>
</reference>
<proteinExistence type="predicted"/>
<keyword evidence="1" id="KW-1133">Transmembrane helix</keyword>
<reference evidence="2" key="1">
    <citation type="journal article" date="2023" name="IScience">
        <title>Live-bearing cockroach genome reveals convergent evolutionary mechanisms linked to viviparity in insects and beyond.</title>
        <authorList>
            <person name="Fouks B."/>
            <person name="Harrison M.C."/>
            <person name="Mikhailova A.A."/>
            <person name="Marchal E."/>
            <person name="English S."/>
            <person name="Carruthers M."/>
            <person name="Jennings E.C."/>
            <person name="Chiamaka E.L."/>
            <person name="Frigard R.A."/>
            <person name="Pippel M."/>
            <person name="Attardo G.M."/>
            <person name="Benoit J.B."/>
            <person name="Bornberg-Bauer E."/>
            <person name="Tobe S.S."/>
        </authorList>
    </citation>
    <scope>NUCLEOTIDE SEQUENCE</scope>
    <source>
        <strain evidence="2">Stay&amp;Tobe</strain>
    </source>
</reference>
<feature type="non-terminal residue" evidence="2">
    <location>
        <position position="1"/>
    </location>
</feature>